<evidence type="ECO:0000313" key="2">
    <source>
        <dbReference type="Proteomes" id="UP001562425"/>
    </source>
</evidence>
<organism evidence="1 2">
    <name type="scientific">Culex pipiens pipiens</name>
    <name type="common">Northern house mosquito</name>
    <dbReference type="NCBI Taxonomy" id="38569"/>
    <lineage>
        <taxon>Eukaryota</taxon>
        <taxon>Metazoa</taxon>
        <taxon>Ecdysozoa</taxon>
        <taxon>Arthropoda</taxon>
        <taxon>Hexapoda</taxon>
        <taxon>Insecta</taxon>
        <taxon>Pterygota</taxon>
        <taxon>Neoptera</taxon>
        <taxon>Endopterygota</taxon>
        <taxon>Diptera</taxon>
        <taxon>Nematocera</taxon>
        <taxon>Culicoidea</taxon>
        <taxon>Culicidae</taxon>
        <taxon>Culicinae</taxon>
        <taxon>Culicini</taxon>
        <taxon>Culex</taxon>
        <taxon>Culex</taxon>
    </lineage>
</organism>
<protein>
    <submittedName>
        <fullName evidence="1">Uncharacterized protein</fullName>
    </submittedName>
</protein>
<gene>
    <name evidence="1" type="ORF">pipiens_020270</name>
</gene>
<dbReference type="Proteomes" id="UP001562425">
    <property type="component" value="Unassembled WGS sequence"/>
</dbReference>
<evidence type="ECO:0000313" key="1">
    <source>
        <dbReference type="EMBL" id="KAL1379855.1"/>
    </source>
</evidence>
<reference evidence="1 2" key="1">
    <citation type="submission" date="2024-05" db="EMBL/GenBank/DDBJ databases">
        <title>Culex pipiens pipiens assembly and annotation.</title>
        <authorList>
            <person name="Alout H."/>
            <person name="Durand T."/>
        </authorList>
    </citation>
    <scope>NUCLEOTIDE SEQUENCE [LARGE SCALE GENOMIC DNA]</scope>
    <source>
        <strain evidence="1">HA-2024</strain>
        <tissue evidence="1">Whole body</tissue>
    </source>
</reference>
<keyword evidence="2" id="KW-1185">Reference proteome</keyword>
<feature type="non-terminal residue" evidence="1">
    <location>
        <position position="39"/>
    </location>
</feature>
<name>A0ABD1CTU2_CULPP</name>
<feature type="non-terminal residue" evidence="1">
    <location>
        <position position="1"/>
    </location>
</feature>
<proteinExistence type="predicted"/>
<dbReference type="AlphaFoldDB" id="A0ABD1CTU2"/>
<dbReference type="EMBL" id="JBEHCU010009449">
    <property type="protein sequence ID" value="KAL1379855.1"/>
    <property type="molecule type" value="Genomic_DNA"/>
</dbReference>
<accession>A0ABD1CTU2</accession>
<sequence>GKYDIKITHTRCKSGCILPVVSCSLKLAKSSRHYRRSLR</sequence>
<comment type="caution">
    <text evidence="1">The sequence shown here is derived from an EMBL/GenBank/DDBJ whole genome shotgun (WGS) entry which is preliminary data.</text>
</comment>